<protein>
    <recommendedName>
        <fullName evidence="2">Cell division protein ZapA</fullName>
    </recommendedName>
    <alternativeName>
        <fullName evidence="9">Z ring-associated protein ZapA</fullName>
    </alternativeName>
</protein>
<evidence type="ECO:0000256" key="2">
    <source>
        <dbReference type="ARBA" id="ARBA00015195"/>
    </source>
</evidence>
<dbReference type="OMA" id="AGQAYKF"/>
<evidence type="ECO:0000313" key="13">
    <source>
        <dbReference type="Proteomes" id="UP001200247"/>
    </source>
</evidence>
<keyword evidence="4 10" id="KW-0132">Cell division</keyword>
<proteinExistence type="predicted"/>
<dbReference type="GO" id="GO:0030428">
    <property type="term" value="C:cell septum"/>
    <property type="evidence" value="ECO:0007669"/>
    <property type="project" value="TreeGrafter"/>
</dbReference>
<dbReference type="Gene3D" id="3.30.160.880">
    <property type="entry name" value="Cell division protein ZapA protomer, N-terminal domain"/>
    <property type="match status" value="1"/>
</dbReference>
<dbReference type="GO" id="GO:0005829">
    <property type="term" value="C:cytosol"/>
    <property type="evidence" value="ECO:0007669"/>
    <property type="project" value="TreeGrafter"/>
</dbReference>
<evidence type="ECO:0000256" key="8">
    <source>
        <dbReference type="ARBA" id="ARBA00026068"/>
    </source>
</evidence>
<dbReference type="EMBL" id="CP022115">
    <property type="protein sequence ID" value="ASJ26282.1"/>
    <property type="molecule type" value="Genomic_DNA"/>
</dbReference>
<keyword evidence="5" id="KW-0717">Septation</keyword>
<evidence type="ECO:0000313" key="11">
    <source>
        <dbReference type="EMBL" id="MCG9025036.1"/>
    </source>
</evidence>
<dbReference type="InterPro" id="IPR042233">
    <property type="entry name" value="Cell_div_ZapA_N"/>
</dbReference>
<reference evidence="12" key="2">
    <citation type="submission" date="2017-06" db="EMBL/GenBank/DDBJ databases">
        <title>Whole genome sequence of Laribacter hongkongensis LHGZ1.</title>
        <authorList>
            <person name="Chen D."/>
            <person name="Wu H."/>
            <person name="Chen J."/>
        </authorList>
    </citation>
    <scope>NUCLEOTIDE SEQUENCE [LARGE SCALE GENOMIC DNA]</scope>
    <source>
        <strain evidence="12">LHGZ1</strain>
    </source>
</reference>
<dbReference type="GO" id="GO:0032153">
    <property type="term" value="C:cell division site"/>
    <property type="evidence" value="ECO:0007669"/>
    <property type="project" value="TreeGrafter"/>
</dbReference>
<evidence type="ECO:0000256" key="1">
    <source>
        <dbReference type="ARBA" id="ARBA00004496"/>
    </source>
</evidence>
<dbReference type="SUPFAM" id="SSF102829">
    <property type="entry name" value="Cell division protein ZapA-like"/>
    <property type="match status" value="1"/>
</dbReference>
<accession>A0A248LNM9</accession>
<dbReference type="Proteomes" id="UP001200247">
    <property type="component" value="Unassembled WGS sequence"/>
</dbReference>
<evidence type="ECO:0000256" key="4">
    <source>
        <dbReference type="ARBA" id="ARBA00022618"/>
    </source>
</evidence>
<name>A0A248LNM9_9NEIS</name>
<evidence type="ECO:0000256" key="6">
    <source>
        <dbReference type="ARBA" id="ARBA00023306"/>
    </source>
</evidence>
<dbReference type="InterPro" id="IPR036192">
    <property type="entry name" value="Cell_div_ZapA-like_sf"/>
</dbReference>
<evidence type="ECO:0000256" key="5">
    <source>
        <dbReference type="ARBA" id="ARBA00023210"/>
    </source>
</evidence>
<dbReference type="Pfam" id="PF05164">
    <property type="entry name" value="ZapA"/>
    <property type="match status" value="1"/>
</dbReference>
<dbReference type="PANTHER" id="PTHR34981:SF1">
    <property type="entry name" value="CELL DIVISION PROTEIN ZAPA"/>
    <property type="match status" value="1"/>
</dbReference>
<dbReference type="Gene3D" id="1.20.5.50">
    <property type="match status" value="1"/>
</dbReference>
<evidence type="ECO:0000313" key="12">
    <source>
        <dbReference type="Proteomes" id="UP000197424"/>
    </source>
</evidence>
<dbReference type="OrthoDB" id="5297208at2"/>
<dbReference type="EMBL" id="JAJAXM010000004">
    <property type="protein sequence ID" value="MCG9025036.1"/>
    <property type="molecule type" value="Genomic_DNA"/>
</dbReference>
<evidence type="ECO:0000256" key="3">
    <source>
        <dbReference type="ARBA" id="ARBA00022490"/>
    </source>
</evidence>
<dbReference type="InterPro" id="IPR007838">
    <property type="entry name" value="Cell_div_ZapA-like"/>
</dbReference>
<reference evidence="10" key="3">
    <citation type="submission" date="2017-06" db="EMBL/GenBank/DDBJ databases">
        <authorList>
            <person name="Kim H.J."/>
            <person name="Triplett B.A."/>
        </authorList>
    </citation>
    <scope>NUCLEOTIDE SEQUENCE</scope>
    <source>
        <strain evidence="10">HLGZ1</strain>
    </source>
</reference>
<evidence type="ECO:0000313" key="10">
    <source>
        <dbReference type="EMBL" id="ASJ26282.1"/>
    </source>
</evidence>
<dbReference type="GO" id="GO:0043093">
    <property type="term" value="P:FtsZ-dependent cytokinesis"/>
    <property type="evidence" value="ECO:0007669"/>
    <property type="project" value="TreeGrafter"/>
</dbReference>
<evidence type="ECO:0000256" key="9">
    <source>
        <dbReference type="ARBA" id="ARBA00033158"/>
    </source>
</evidence>
<sequence length="101" mass="11154">MSDTVTISVELMGRRFSFACPLGEREALMAAARLLDERMRHIRDSGRIVDAERIAILAALNLTHDLRQGRSSPPVDIEAIERKIQDIENTAQSTISSCSAS</sequence>
<dbReference type="Proteomes" id="UP000197424">
    <property type="component" value="Chromosome"/>
</dbReference>
<dbReference type="GO" id="GO:0000921">
    <property type="term" value="P:septin ring assembly"/>
    <property type="evidence" value="ECO:0007669"/>
    <property type="project" value="TreeGrafter"/>
</dbReference>
<reference evidence="11 13" key="4">
    <citation type="submission" date="2021-10" db="EMBL/GenBank/DDBJ databases">
        <title>Whole-genome sequencing analysis of Laribacter hongkongensis: virulence gene profiles, carbohydrate-active enzyme prediction, and antimicrobial resistance characterization.</title>
        <authorList>
            <person name="Yuan P."/>
            <person name="Zhan Y."/>
            <person name="Chen D."/>
        </authorList>
    </citation>
    <scope>NUCLEOTIDE SEQUENCE [LARGE SCALE GENOMIC DNA]</scope>
    <source>
        <strain evidence="11 13">W67</strain>
    </source>
</reference>
<reference evidence="10" key="1">
    <citation type="journal article" date="2017" name="J. Antimicrob. Chemother.">
        <title>Emergence and genomic analysis of MDR Laribacter hongkongensis strain HLGZ1 from Guangzhou, China.</title>
        <authorList>
            <person name="Wu H.K."/>
            <person name="Chen J.H."/>
            <person name="Yang L."/>
            <person name="Li A.R."/>
            <person name="Su D.H."/>
            <person name="Lin Y.P."/>
            <person name="Chen D.Q."/>
        </authorList>
    </citation>
    <scope>NUCLEOTIDE SEQUENCE</scope>
    <source>
        <strain evidence="10">HLGZ1</strain>
    </source>
</reference>
<organism evidence="10 12">
    <name type="scientific">Laribacter hongkongensis</name>
    <dbReference type="NCBI Taxonomy" id="168471"/>
    <lineage>
        <taxon>Bacteria</taxon>
        <taxon>Pseudomonadati</taxon>
        <taxon>Pseudomonadota</taxon>
        <taxon>Betaproteobacteria</taxon>
        <taxon>Neisseriales</taxon>
        <taxon>Aquaspirillaceae</taxon>
        <taxon>Laribacter</taxon>
    </lineage>
</organism>
<dbReference type="PANTHER" id="PTHR34981">
    <property type="entry name" value="CELL DIVISION PROTEIN ZAPA"/>
    <property type="match status" value="1"/>
</dbReference>
<keyword evidence="6" id="KW-0131">Cell cycle</keyword>
<comment type="subunit">
    <text evidence="8">Homodimer. Interacts with FtsZ.</text>
</comment>
<keyword evidence="3" id="KW-0963">Cytoplasm</keyword>
<dbReference type="GO" id="GO:0000917">
    <property type="term" value="P:division septum assembly"/>
    <property type="evidence" value="ECO:0007669"/>
    <property type="project" value="UniProtKB-KW"/>
</dbReference>
<dbReference type="AlphaFoldDB" id="A0A248LNM9"/>
<comment type="subcellular location">
    <subcellularLocation>
        <location evidence="1">Cytoplasm</location>
    </subcellularLocation>
</comment>
<comment type="function">
    <text evidence="7">Activator of cell division through the inhibition of FtsZ GTPase activity, therefore promoting FtsZ assembly into bundles of protofilaments necessary for the formation of the division Z ring. It is recruited early at mid-cell but it is not essential for cell division.</text>
</comment>
<gene>
    <name evidence="10" type="primary">zapA</name>
    <name evidence="11" type="ORF">LH440_03810</name>
    <name evidence="10" type="ORF">LHGZ1_3451</name>
</gene>
<evidence type="ECO:0000256" key="7">
    <source>
        <dbReference type="ARBA" id="ARBA00024910"/>
    </source>
</evidence>
<dbReference type="RefSeq" id="WP_012698660.1">
    <property type="nucleotide sequence ID" value="NZ_CP022115.1"/>
</dbReference>